<evidence type="ECO:0000313" key="2">
    <source>
        <dbReference type="EMBL" id="RVU29439.1"/>
    </source>
</evidence>
<keyword evidence="1" id="KW-0802">TPR repeat</keyword>
<dbReference type="Pfam" id="PF16068">
    <property type="entry name" value="DUF4810"/>
    <property type="match status" value="1"/>
</dbReference>
<comment type="caution">
    <text evidence="2">The sequence shown here is derived from an EMBL/GenBank/DDBJ whole genome shotgun (WGS) entry which is preliminary data.</text>
</comment>
<dbReference type="PIRSF" id="PIRSF020555">
    <property type="entry name" value="UCP020555"/>
    <property type="match status" value="1"/>
</dbReference>
<proteinExistence type="predicted"/>
<reference evidence="2 3" key="1">
    <citation type="submission" date="2019-01" db="EMBL/GenBank/DDBJ databases">
        <authorList>
            <person name="Chen W.-M."/>
        </authorList>
    </citation>
    <scope>NUCLEOTIDE SEQUENCE [LARGE SCALE GENOMIC DNA]</scope>
    <source>
        <strain evidence="2 3">HPM-16</strain>
    </source>
</reference>
<dbReference type="EMBL" id="SACQ01000009">
    <property type="protein sequence ID" value="RVU29439.1"/>
    <property type="molecule type" value="Genomic_DNA"/>
</dbReference>
<dbReference type="PROSITE" id="PS50005">
    <property type="entry name" value="TPR"/>
    <property type="match status" value="1"/>
</dbReference>
<dbReference type="InterPro" id="IPR011990">
    <property type="entry name" value="TPR-like_helical_dom_sf"/>
</dbReference>
<dbReference type="Gene3D" id="1.25.40.10">
    <property type="entry name" value="Tetratricopeptide repeat domain"/>
    <property type="match status" value="1"/>
</dbReference>
<dbReference type="AlphaFoldDB" id="A0A437Q4M5"/>
<dbReference type="RefSeq" id="WP_127695571.1">
    <property type="nucleotide sequence ID" value="NZ_SACQ01000009.1"/>
</dbReference>
<evidence type="ECO:0000256" key="1">
    <source>
        <dbReference type="PROSITE-ProRule" id="PRU00339"/>
    </source>
</evidence>
<name>A0A437Q4M5_9GAMM</name>
<gene>
    <name evidence="2" type="ORF">EOE65_15975</name>
</gene>
<dbReference type="InterPro" id="IPR014508">
    <property type="entry name" value="UCP020555_TPR-like"/>
</dbReference>
<protein>
    <submittedName>
        <fullName evidence="2">DUF4810 domain-containing protein</fullName>
    </submittedName>
</protein>
<keyword evidence="3" id="KW-1185">Reference proteome</keyword>
<dbReference type="Proteomes" id="UP000282818">
    <property type="component" value="Unassembled WGS sequence"/>
</dbReference>
<sequence>MKSASRIVPIIAIALVMVGCGQKKSMYHWGSYQGVVHDMYVTPENMPPAMQITKLNEDIEQAAANGQKVPPGLYAHLGMAYAAQGQPEKAAAALNKEQALFPESTTFITTLLRNADMEASQQ</sequence>
<evidence type="ECO:0000313" key="3">
    <source>
        <dbReference type="Proteomes" id="UP000282818"/>
    </source>
</evidence>
<organism evidence="2 3">
    <name type="scientific">Neptunomonas marina</name>
    <dbReference type="NCBI Taxonomy" id="1815562"/>
    <lineage>
        <taxon>Bacteria</taxon>
        <taxon>Pseudomonadati</taxon>
        <taxon>Pseudomonadota</taxon>
        <taxon>Gammaproteobacteria</taxon>
        <taxon>Oceanospirillales</taxon>
        <taxon>Oceanospirillaceae</taxon>
        <taxon>Neptunomonas</taxon>
    </lineage>
</organism>
<dbReference type="InterPro" id="IPR019734">
    <property type="entry name" value="TPR_rpt"/>
</dbReference>
<dbReference type="PROSITE" id="PS51257">
    <property type="entry name" value="PROKAR_LIPOPROTEIN"/>
    <property type="match status" value="1"/>
</dbReference>
<feature type="repeat" description="TPR" evidence="1">
    <location>
        <begin position="71"/>
        <end position="104"/>
    </location>
</feature>
<accession>A0A437Q4M5</accession>